<keyword evidence="1" id="KW-0812">Transmembrane</keyword>
<dbReference type="Proteomes" id="UP000323439">
    <property type="component" value="Unassembled WGS sequence"/>
</dbReference>
<evidence type="ECO:0008006" key="4">
    <source>
        <dbReference type="Google" id="ProtNLM"/>
    </source>
</evidence>
<reference evidence="2 3" key="1">
    <citation type="submission" date="2016-10" db="EMBL/GenBank/DDBJ databases">
        <authorList>
            <person name="Varghese N."/>
            <person name="Submissions S."/>
        </authorList>
    </citation>
    <scope>NUCLEOTIDE SEQUENCE [LARGE SCALE GENOMIC DNA]</scope>
    <source>
        <strain evidence="2 3">DSM 16643</strain>
    </source>
</reference>
<dbReference type="Pfam" id="PF11167">
    <property type="entry name" value="DUF2953"/>
    <property type="match status" value="1"/>
</dbReference>
<sequence>MLNILLMIILLIIILIFIIILIGVRITLKWVKIDSEYDGCVQILILKKLKVYTFDLKSDDDEEEDEDEEDEDEKIDIKKIYKLAKPCFNDFKVFIKQVFNAISINRLENDLVIGFSSFAKTGEYIGYIWAALAVANEIIPNSRLRAQPSFAGEVLNFKGSANIDISIVKLIWPVINLLLKKEVRTLIKGVING</sequence>
<evidence type="ECO:0000256" key="1">
    <source>
        <dbReference type="SAM" id="Phobius"/>
    </source>
</evidence>
<evidence type="ECO:0000313" key="3">
    <source>
        <dbReference type="Proteomes" id="UP000323439"/>
    </source>
</evidence>
<dbReference type="InterPro" id="IPR021338">
    <property type="entry name" value="DUF2953"/>
</dbReference>
<keyword evidence="1" id="KW-1133">Transmembrane helix</keyword>
<accession>A0A1G5X406</accession>
<feature type="transmembrane region" description="Helical" evidence="1">
    <location>
        <begin position="6"/>
        <end position="28"/>
    </location>
</feature>
<keyword evidence="3" id="KW-1185">Reference proteome</keyword>
<organism evidence="2 3">
    <name type="scientific">Methanobrevibacter millerae</name>
    <dbReference type="NCBI Taxonomy" id="230361"/>
    <lineage>
        <taxon>Archaea</taxon>
        <taxon>Methanobacteriati</taxon>
        <taxon>Methanobacteriota</taxon>
        <taxon>Methanomada group</taxon>
        <taxon>Methanobacteria</taxon>
        <taxon>Methanobacteriales</taxon>
        <taxon>Methanobacteriaceae</taxon>
        <taxon>Methanobrevibacter</taxon>
    </lineage>
</organism>
<name>A0A1G5X406_9EURY</name>
<protein>
    <recommendedName>
        <fullName evidence="4">DUF2953 domain-containing protein</fullName>
    </recommendedName>
</protein>
<evidence type="ECO:0000313" key="2">
    <source>
        <dbReference type="EMBL" id="SDA64794.1"/>
    </source>
</evidence>
<dbReference type="EMBL" id="FMXB01000017">
    <property type="protein sequence ID" value="SDA64794.1"/>
    <property type="molecule type" value="Genomic_DNA"/>
</dbReference>
<gene>
    <name evidence="2" type="ORF">SAMN02910315_01916</name>
</gene>
<dbReference type="AlphaFoldDB" id="A0A1G5X406"/>
<proteinExistence type="predicted"/>
<keyword evidence="1" id="KW-0472">Membrane</keyword>